<dbReference type="Pfam" id="PF08388">
    <property type="entry name" value="GIIM"/>
    <property type="match status" value="1"/>
</dbReference>
<dbReference type="EMBL" id="CP017703">
    <property type="protein sequence ID" value="ASS90236.1"/>
    <property type="molecule type" value="Genomic_DNA"/>
</dbReference>
<name>A0A161WXS4_9BACI</name>
<accession>A0A161WXS4</accession>
<protein>
    <recommendedName>
        <fullName evidence="1">Group II intron maturase-specific domain-containing protein</fullName>
    </recommendedName>
</protein>
<dbReference type="KEGG" id="apak:AP3564_08345"/>
<evidence type="ECO:0000313" key="2">
    <source>
        <dbReference type="EMBL" id="ASS90236.1"/>
    </source>
</evidence>
<accession>A0A223E4T1</accession>
<evidence type="ECO:0000259" key="1">
    <source>
        <dbReference type="Pfam" id="PF08388"/>
    </source>
</evidence>
<organism evidence="2 3">
    <name type="scientific">Aeribacillus pallidus</name>
    <dbReference type="NCBI Taxonomy" id="33936"/>
    <lineage>
        <taxon>Bacteria</taxon>
        <taxon>Bacillati</taxon>
        <taxon>Bacillota</taxon>
        <taxon>Bacilli</taxon>
        <taxon>Bacillales</taxon>
        <taxon>Bacillaceae</taxon>
        <taxon>Aeribacillus</taxon>
    </lineage>
</organism>
<feature type="domain" description="Group II intron maturase-specific" evidence="1">
    <location>
        <begin position="2"/>
        <end position="59"/>
    </location>
</feature>
<dbReference type="AlphaFoldDB" id="A0A161WXS4"/>
<dbReference type="Proteomes" id="UP000214606">
    <property type="component" value="Chromosome"/>
</dbReference>
<reference evidence="2 3" key="1">
    <citation type="submission" date="2016-10" db="EMBL/GenBank/DDBJ databases">
        <title>The whole genome sequencing and assembly of Aeribacillus pallidus KCTC3564 strain.</title>
        <authorList>
            <person name="Lee Y.-J."/>
            <person name="Park M.-K."/>
            <person name="Yi H."/>
            <person name="Bahn Y.-S."/>
            <person name="Kim J.F."/>
            <person name="Lee D.-W."/>
        </authorList>
    </citation>
    <scope>NUCLEOTIDE SEQUENCE [LARGE SCALE GENOMIC DNA]</scope>
    <source>
        <strain evidence="2 3">KCTC3564</strain>
    </source>
</reference>
<gene>
    <name evidence="2" type="ORF">AP3564_08345</name>
</gene>
<proteinExistence type="predicted"/>
<dbReference type="InterPro" id="IPR013597">
    <property type="entry name" value="Mat_intron_G2"/>
</dbReference>
<evidence type="ECO:0000313" key="3">
    <source>
        <dbReference type="Proteomes" id="UP000214606"/>
    </source>
</evidence>
<sequence>MDIKELVKGLNRILQGFKNYYSISSIAKKWLNKVDWYVLERLTLYWNKKKNQRKKHARMKEVIKLTQGLLVKLAS</sequence>